<proteinExistence type="predicted"/>
<dbReference type="AlphaFoldDB" id="A0A655V3L7"/>
<reference evidence="1 2" key="1">
    <citation type="submission" date="2015-07" db="EMBL/GenBank/DDBJ databases">
        <authorList>
            <consortium name="Pathogen Informatics"/>
        </authorList>
    </citation>
    <scope>NUCLEOTIDE SEQUENCE [LARGE SCALE GENOMIC DNA]</scope>
    <source>
        <strain evidence="1 2">A316</strain>
    </source>
</reference>
<dbReference type="Proteomes" id="UP000041770">
    <property type="component" value="Unassembled WGS sequence"/>
</dbReference>
<organism evidence="1 2">
    <name type="scientific">Vibrio cholerae</name>
    <dbReference type="NCBI Taxonomy" id="666"/>
    <lineage>
        <taxon>Bacteria</taxon>
        <taxon>Pseudomonadati</taxon>
        <taxon>Pseudomonadota</taxon>
        <taxon>Gammaproteobacteria</taxon>
        <taxon>Vibrionales</taxon>
        <taxon>Vibrionaceae</taxon>
        <taxon>Vibrio</taxon>
    </lineage>
</organism>
<name>A0A655V3L7_VIBCL</name>
<accession>A0A655V3L7</accession>
<dbReference type="EMBL" id="CWQY01000027">
    <property type="protein sequence ID" value="CSD10469.1"/>
    <property type="molecule type" value="Genomic_DNA"/>
</dbReference>
<sequence>MILIACEKAFSWLRLASSRAAHSFSIISGKKCLVR</sequence>
<gene>
    <name evidence="1" type="ORF">ERS013200_03186</name>
</gene>
<evidence type="ECO:0000313" key="1">
    <source>
        <dbReference type="EMBL" id="CSD10469.1"/>
    </source>
</evidence>
<protein>
    <submittedName>
        <fullName evidence="1">Uncharacterized protein</fullName>
    </submittedName>
</protein>
<evidence type="ECO:0000313" key="2">
    <source>
        <dbReference type="Proteomes" id="UP000041770"/>
    </source>
</evidence>